<name>A0A1H6RIM0_9LACT</name>
<accession>A0A1H6RIM0</accession>
<gene>
    <name evidence="1" type="ORF">SAMN04488113_1023</name>
</gene>
<evidence type="ECO:0000313" key="1">
    <source>
        <dbReference type="EMBL" id="SEI51660.1"/>
    </source>
</evidence>
<reference evidence="2" key="1">
    <citation type="submission" date="2016-10" db="EMBL/GenBank/DDBJ databases">
        <authorList>
            <person name="Varghese N."/>
            <person name="Submissions S."/>
        </authorList>
    </citation>
    <scope>NUCLEOTIDE SEQUENCE [LARGE SCALE GENOMIC DNA]</scope>
    <source>
        <strain evidence="2">DSM 25751</strain>
    </source>
</reference>
<dbReference type="Proteomes" id="UP000198564">
    <property type="component" value="Unassembled WGS sequence"/>
</dbReference>
<organism evidence="1 2">
    <name type="scientific">Alkalibacterium gilvum</name>
    <dbReference type="NCBI Taxonomy" id="1130080"/>
    <lineage>
        <taxon>Bacteria</taxon>
        <taxon>Bacillati</taxon>
        <taxon>Bacillota</taxon>
        <taxon>Bacilli</taxon>
        <taxon>Lactobacillales</taxon>
        <taxon>Carnobacteriaceae</taxon>
        <taxon>Alkalibacterium</taxon>
    </lineage>
</organism>
<keyword evidence="2" id="KW-1185">Reference proteome</keyword>
<dbReference type="RefSeq" id="WP_091632099.1">
    <property type="nucleotide sequence ID" value="NZ_FNYW01000002.1"/>
</dbReference>
<dbReference type="OrthoDB" id="2166202at2"/>
<evidence type="ECO:0000313" key="2">
    <source>
        <dbReference type="Proteomes" id="UP000198564"/>
    </source>
</evidence>
<protein>
    <submittedName>
        <fullName evidence="1">Uncharacterized protein</fullName>
    </submittedName>
</protein>
<sequence>MEQTVYTNYWQNRLTGVKKEHGSYKNEDEAINGIKAWWELHKEDYPGAEYKRTNSGALEIIYNDDNYFYRVEKRRIDKPLPKSKAKLRNKNEVKSIREKHGLHEEAFLFEELAEPYRDRLMLAMNDGQKLMRYTFDSDGCPIKKLTDK</sequence>
<dbReference type="AlphaFoldDB" id="A0A1H6RIM0"/>
<proteinExistence type="predicted"/>
<dbReference type="EMBL" id="FNYW01000002">
    <property type="protein sequence ID" value="SEI51660.1"/>
    <property type="molecule type" value="Genomic_DNA"/>
</dbReference>
<dbReference type="STRING" id="1130080.SAMN04488113_1023"/>